<evidence type="ECO:0000313" key="3">
    <source>
        <dbReference type="Proteomes" id="UP000286415"/>
    </source>
</evidence>
<feature type="region of interest" description="Disordered" evidence="1">
    <location>
        <begin position="115"/>
        <end position="151"/>
    </location>
</feature>
<dbReference type="InParanoid" id="A0A3R7D5T3"/>
<dbReference type="AlphaFoldDB" id="A0A3R7D5T3"/>
<dbReference type="OrthoDB" id="5771769at2759"/>
<dbReference type="Gene3D" id="3.30.50.10">
    <property type="entry name" value="Erythroid Transcription Factor GATA-1, subunit A"/>
    <property type="match status" value="1"/>
</dbReference>
<feature type="compositionally biased region" description="Basic and acidic residues" evidence="1">
    <location>
        <begin position="230"/>
        <end position="243"/>
    </location>
</feature>
<dbReference type="EMBL" id="NIRI02000042">
    <property type="protein sequence ID" value="KAG5451795.1"/>
    <property type="molecule type" value="Genomic_DNA"/>
</dbReference>
<gene>
    <name evidence="2" type="ORF">CSKR_108346</name>
</gene>
<protein>
    <submittedName>
        <fullName evidence="2">Uncharacterized protein</fullName>
    </submittedName>
</protein>
<name>A0A3R7D5T3_CLOSI</name>
<dbReference type="InterPro" id="IPR013088">
    <property type="entry name" value="Znf_NHR/GATA"/>
</dbReference>
<evidence type="ECO:0000256" key="1">
    <source>
        <dbReference type="SAM" id="MobiDB-lite"/>
    </source>
</evidence>
<feature type="compositionally biased region" description="Polar residues" evidence="1">
    <location>
        <begin position="320"/>
        <end position="353"/>
    </location>
</feature>
<dbReference type="GO" id="GO:0003700">
    <property type="term" value="F:DNA-binding transcription factor activity"/>
    <property type="evidence" value="ECO:0007669"/>
    <property type="project" value="InterPro"/>
</dbReference>
<reference evidence="2 3" key="1">
    <citation type="journal article" date="2018" name="Biotechnol. Adv.">
        <title>Improved genomic resources and new bioinformatic workflow for the carcinogenic parasite Clonorchis sinensis: Biotechnological implications.</title>
        <authorList>
            <person name="Wang D."/>
            <person name="Korhonen P.K."/>
            <person name="Gasser R.B."/>
            <person name="Young N.D."/>
        </authorList>
    </citation>
    <scope>NUCLEOTIDE SEQUENCE [LARGE SCALE GENOMIC DNA]</scope>
    <source>
        <strain evidence="2">Cs-k2</strain>
    </source>
</reference>
<keyword evidence="3" id="KW-1185">Reference proteome</keyword>
<accession>A0A3R7D5T3</accession>
<dbReference type="PROSITE" id="PS51030">
    <property type="entry name" value="NUCLEAR_REC_DBD_2"/>
    <property type="match status" value="1"/>
</dbReference>
<dbReference type="InterPro" id="IPR001628">
    <property type="entry name" value="Znf_hrmn_rcpt"/>
</dbReference>
<dbReference type="SUPFAM" id="SSF57716">
    <property type="entry name" value="Glucocorticoid receptor-like (DNA-binding domain)"/>
    <property type="match status" value="1"/>
</dbReference>
<dbReference type="PANTHER" id="PTHR24083">
    <property type="entry name" value="NUCLEAR HORMONE RECEPTOR"/>
    <property type="match status" value="1"/>
</dbReference>
<reference evidence="2 3" key="2">
    <citation type="journal article" date="2021" name="Genomics">
        <title>High-quality reference genome for Clonorchis sinensis.</title>
        <authorList>
            <person name="Young N.D."/>
            <person name="Stroehlein A.J."/>
            <person name="Kinkar L."/>
            <person name="Wang T."/>
            <person name="Sohn W.M."/>
            <person name="Chang B.C.H."/>
            <person name="Kaur P."/>
            <person name="Weisz D."/>
            <person name="Dudchenko O."/>
            <person name="Aiden E.L."/>
            <person name="Korhonen P.K."/>
            <person name="Gasser R.B."/>
        </authorList>
    </citation>
    <scope>NUCLEOTIDE SEQUENCE [LARGE SCALE GENOMIC DNA]</scope>
    <source>
        <strain evidence="2">Cs-k2</strain>
    </source>
</reference>
<dbReference type="GO" id="GO:0008270">
    <property type="term" value="F:zinc ion binding"/>
    <property type="evidence" value="ECO:0007669"/>
    <property type="project" value="InterPro"/>
</dbReference>
<feature type="region of interest" description="Disordered" evidence="1">
    <location>
        <begin position="230"/>
        <end position="261"/>
    </location>
</feature>
<dbReference type="STRING" id="79923.A0A3R7D5T3"/>
<sequence>MQKNDTLHSLSLLVAIFHRRGCSGFFKRSIHKSRTYTCKAVGHLKGRCPIDRNRRNQCRACRLKKCFQAQMNEQSVQHERGPRKPRLSSVISNKSSELFAKPQCTEEDILDLRLNKPSEESAQVSPGESLILRRNGSRKPHQPDNPSVHPNISHCELQTAFGGRKRVLSINGIDLKTSSRGKSSAQSLSHITENVSLEVSKSAAFQWNIPQLFRCGFSDDQTLLLADNHSEQTNEGNSEKPEPHYATTSRPSNEMSRSREDVLHTNITSVSKSKTLFSAKFLASDYRQQDLLNMDGGFPDDLVECQENSVENQMNDEKAITSSSEGFQVPSSTSQLDRTNISSSGRKTESQVWLTPPSEQSCLAFSPSVRKASVDVPI</sequence>
<organism evidence="2 3">
    <name type="scientific">Clonorchis sinensis</name>
    <name type="common">Chinese liver fluke</name>
    <dbReference type="NCBI Taxonomy" id="79923"/>
    <lineage>
        <taxon>Eukaryota</taxon>
        <taxon>Metazoa</taxon>
        <taxon>Spiralia</taxon>
        <taxon>Lophotrochozoa</taxon>
        <taxon>Platyhelminthes</taxon>
        <taxon>Trematoda</taxon>
        <taxon>Digenea</taxon>
        <taxon>Opisthorchiida</taxon>
        <taxon>Opisthorchiata</taxon>
        <taxon>Opisthorchiidae</taxon>
        <taxon>Clonorchis</taxon>
    </lineage>
</organism>
<dbReference type="InterPro" id="IPR050274">
    <property type="entry name" value="Nuclear_hormone_rcpt_NR2"/>
</dbReference>
<dbReference type="GO" id="GO:0043565">
    <property type="term" value="F:sequence-specific DNA binding"/>
    <property type="evidence" value="ECO:0007669"/>
    <property type="project" value="InterPro"/>
</dbReference>
<feature type="region of interest" description="Disordered" evidence="1">
    <location>
        <begin position="317"/>
        <end position="353"/>
    </location>
</feature>
<feature type="compositionally biased region" description="Polar residues" evidence="1">
    <location>
        <begin position="246"/>
        <end position="255"/>
    </location>
</feature>
<dbReference type="Pfam" id="PF00105">
    <property type="entry name" value="zf-C4"/>
    <property type="match status" value="1"/>
</dbReference>
<dbReference type="SMART" id="SM00399">
    <property type="entry name" value="ZnF_C4"/>
    <property type="match status" value="1"/>
</dbReference>
<evidence type="ECO:0000313" key="2">
    <source>
        <dbReference type="EMBL" id="KAG5451795.1"/>
    </source>
</evidence>
<proteinExistence type="predicted"/>
<dbReference type="Proteomes" id="UP000286415">
    <property type="component" value="Unassembled WGS sequence"/>
</dbReference>
<comment type="caution">
    <text evidence="2">The sequence shown here is derived from an EMBL/GenBank/DDBJ whole genome shotgun (WGS) entry which is preliminary data.</text>
</comment>